<dbReference type="PATRIC" id="fig|1172190.3.peg.595"/>
<dbReference type="OrthoDB" id="5351803at2"/>
<name>T0JPB0_9BACT</name>
<dbReference type="Proteomes" id="UP000015520">
    <property type="component" value="Unassembled WGS sequence"/>
</dbReference>
<gene>
    <name evidence="1" type="ORF">M947_03050</name>
</gene>
<organism evidence="1 2">
    <name type="scientific">Sulfurimonas hongkongensis</name>
    <dbReference type="NCBI Taxonomy" id="1172190"/>
    <lineage>
        <taxon>Bacteria</taxon>
        <taxon>Pseudomonadati</taxon>
        <taxon>Campylobacterota</taxon>
        <taxon>Epsilonproteobacteria</taxon>
        <taxon>Campylobacterales</taxon>
        <taxon>Sulfurimonadaceae</taxon>
        <taxon>Sulfurimonas</taxon>
    </lineage>
</organism>
<proteinExistence type="predicted"/>
<evidence type="ECO:0000313" key="2">
    <source>
        <dbReference type="Proteomes" id="UP000015520"/>
    </source>
</evidence>
<dbReference type="STRING" id="1172190.M947_03050"/>
<protein>
    <recommendedName>
        <fullName evidence="3">Nucleotidyl transferase AbiEii/AbiGii toxin family protein</fullName>
    </recommendedName>
</protein>
<comment type="caution">
    <text evidence="1">The sequence shown here is derived from an EMBL/GenBank/DDBJ whole genome shotgun (WGS) entry which is preliminary data.</text>
</comment>
<accession>T0JPB0</accession>
<dbReference type="eggNOG" id="ENOG50330KK">
    <property type="taxonomic scope" value="Bacteria"/>
</dbReference>
<dbReference type="RefSeq" id="WP_021286889.1">
    <property type="nucleotide sequence ID" value="NZ_AUPZ01000004.1"/>
</dbReference>
<reference evidence="1 2" key="1">
    <citation type="submission" date="2013-07" db="EMBL/GenBank/DDBJ databases">
        <title>Sulfurimonas hongkongensis AST-10 Genome Sequencing.</title>
        <authorList>
            <person name="Cai L."/>
            <person name="Zhang T."/>
        </authorList>
    </citation>
    <scope>NUCLEOTIDE SEQUENCE [LARGE SCALE GENOMIC DNA]</scope>
    <source>
        <strain evidence="1 2">AST-10</strain>
    </source>
</reference>
<dbReference type="InterPro" id="IPR014942">
    <property type="entry name" value="AbiEii"/>
</dbReference>
<keyword evidence="2" id="KW-1185">Reference proteome</keyword>
<dbReference type="EMBL" id="AUPZ01000004">
    <property type="protein sequence ID" value="EQB40016.1"/>
    <property type="molecule type" value="Genomic_DNA"/>
</dbReference>
<evidence type="ECO:0000313" key="1">
    <source>
        <dbReference type="EMBL" id="EQB40016.1"/>
    </source>
</evidence>
<dbReference type="AlphaFoldDB" id="T0JPB0"/>
<sequence>MQDLKNLNCLLPKTKKLLLDMIEKCSYLHKYVLVGGSALTLHIYHRKSEYLDFFTYDDSFDKREIFDFIKGFESKEIINQTDTQMDLLLNGVKVTFFNAKWNFLKPQKIVDFNLATIEMIAAMKVNVLFLRAKYRDYYDIYFLVKKCMGLKDIYRASENIVEGVTFKLFAVALIYIDDIEDDNIDYLEPIKKIKKEAIRDFFQKELQK</sequence>
<evidence type="ECO:0008006" key="3">
    <source>
        <dbReference type="Google" id="ProtNLM"/>
    </source>
</evidence>
<dbReference type="Pfam" id="PF08843">
    <property type="entry name" value="AbiEii"/>
    <property type="match status" value="1"/>
</dbReference>